<dbReference type="EMBL" id="UZAH01025518">
    <property type="protein sequence ID" value="VDO65450.1"/>
    <property type="molecule type" value="Genomic_DNA"/>
</dbReference>
<evidence type="ECO:0000313" key="4">
    <source>
        <dbReference type="WBParaSite" id="HPBE_0000567801-mRNA-1"/>
    </source>
</evidence>
<accession>A0A3P7WVZ1</accession>
<evidence type="ECO:0000256" key="1">
    <source>
        <dbReference type="SAM" id="MobiDB-lite"/>
    </source>
</evidence>
<evidence type="ECO:0000313" key="2">
    <source>
        <dbReference type="EMBL" id="VDO65450.1"/>
    </source>
</evidence>
<feature type="region of interest" description="Disordered" evidence="1">
    <location>
        <begin position="1"/>
        <end position="27"/>
    </location>
</feature>
<name>A0A183FGB5_HELPZ</name>
<sequence length="85" mass="9173">MAGSGTAKTSPADDDSSSLSGRDGGGLSRWTWLTVEIVGSDVLLEMRCGYAVQQNMSVKSLSFGSHPCIWARKMQHCCKVTHQLL</sequence>
<evidence type="ECO:0000313" key="3">
    <source>
        <dbReference type="Proteomes" id="UP000050761"/>
    </source>
</evidence>
<organism evidence="3 4">
    <name type="scientific">Heligmosomoides polygyrus</name>
    <name type="common">Parasitic roundworm</name>
    <dbReference type="NCBI Taxonomy" id="6339"/>
    <lineage>
        <taxon>Eukaryota</taxon>
        <taxon>Metazoa</taxon>
        <taxon>Ecdysozoa</taxon>
        <taxon>Nematoda</taxon>
        <taxon>Chromadorea</taxon>
        <taxon>Rhabditida</taxon>
        <taxon>Rhabditina</taxon>
        <taxon>Rhabditomorpha</taxon>
        <taxon>Strongyloidea</taxon>
        <taxon>Heligmosomidae</taxon>
        <taxon>Heligmosomoides</taxon>
    </lineage>
</organism>
<gene>
    <name evidence="2" type="ORF">HPBE_LOCUS5679</name>
</gene>
<accession>A0A183FGB5</accession>
<proteinExistence type="predicted"/>
<reference evidence="2 3" key="1">
    <citation type="submission" date="2018-11" db="EMBL/GenBank/DDBJ databases">
        <authorList>
            <consortium name="Pathogen Informatics"/>
        </authorList>
    </citation>
    <scope>NUCLEOTIDE SEQUENCE [LARGE SCALE GENOMIC DNA]</scope>
</reference>
<protein>
    <submittedName>
        <fullName evidence="2 4">Uncharacterized protein</fullName>
    </submittedName>
</protein>
<dbReference type="Proteomes" id="UP000050761">
    <property type="component" value="Unassembled WGS sequence"/>
</dbReference>
<dbReference type="WBParaSite" id="HPBE_0000567801-mRNA-1">
    <property type="protein sequence ID" value="HPBE_0000567801-mRNA-1"/>
    <property type="gene ID" value="HPBE_0000567801"/>
</dbReference>
<keyword evidence="3" id="KW-1185">Reference proteome</keyword>
<dbReference type="AlphaFoldDB" id="A0A183FGB5"/>
<reference evidence="4" key="2">
    <citation type="submission" date="2019-09" db="UniProtKB">
        <authorList>
            <consortium name="WormBaseParasite"/>
        </authorList>
    </citation>
    <scope>IDENTIFICATION</scope>
</reference>